<dbReference type="AlphaFoldDB" id="A0AAJ0H841"/>
<name>A0AAJ0H841_9PEZI</name>
<dbReference type="Proteomes" id="UP001275084">
    <property type="component" value="Unassembled WGS sequence"/>
</dbReference>
<feature type="region of interest" description="Disordered" evidence="1">
    <location>
        <begin position="565"/>
        <end position="622"/>
    </location>
</feature>
<gene>
    <name evidence="3" type="ORF">B0T25DRAFT_508455</name>
    <name evidence="2" type="ORF">B0T25DRAFT_586598</name>
</gene>
<dbReference type="EMBL" id="JAUIQD010000007">
    <property type="protein sequence ID" value="KAK3343550.1"/>
    <property type="molecule type" value="Genomic_DNA"/>
</dbReference>
<comment type="caution">
    <text evidence="3">The sequence shown here is derived from an EMBL/GenBank/DDBJ whole genome shotgun (WGS) entry which is preliminary data.</text>
</comment>
<organism evidence="3 4">
    <name type="scientific">Lasiosphaeria hispida</name>
    <dbReference type="NCBI Taxonomy" id="260671"/>
    <lineage>
        <taxon>Eukaryota</taxon>
        <taxon>Fungi</taxon>
        <taxon>Dikarya</taxon>
        <taxon>Ascomycota</taxon>
        <taxon>Pezizomycotina</taxon>
        <taxon>Sordariomycetes</taxon>
        <taxon>Sordariomycetidae</taxon>
        <taxon>Sordariales</taxon>
        <taxon>Lasiosphaeriaceae</taxon>
        <taxon>Lasiosphaeria</taxon>
    </lineage>
</organism>
<evidence type="ECO:0000313" key="3">
    <source>
        <dbReference type="EMBL" id="KAK3343550.1"/>
    </source>
</evidence>
<evidence type="ECO:0000313" key="2">
    <source>
        <dbReference type="EMBL" id="KAK3338603.1"/>
    </source>
</evidence>
<accession>A0AAJ0H841</accession>
<reference evidence="3" key="1">
    <citation type="journal article" date="2023" name="Mol. Phylogenet. Evol.">
        <title>Genome-scale phylogeny and comparative genomics of the fungal order Sordariales.</title>
        <authorList>
            <person name="Hensen N."/>
            <person name="Bonometti L."/>
            <person name="Westerberg I."/>
            <person name="Brannstrom I.O."/>
            <person name="Guillou S."/>
            <person name="Cros-Aarteil S."/>
            <person name="Calhoun S."/>
            <person name="Haridas S."/>
            <person name="Kuo A."/>
            <person name="Mondo S."/>
            <person name="Pangilinan J."/>
            <person name="Riley R."/>
            <person name="LaButti K."/>
            <person name="Andreopoulos B."/>
            <person name="Lipzen A."/>
            <person name="Chen C."/>
            <person name="Yan M."/>
            <person name="Daum C."/>
            <person name="Ng V."/>
            <person name="Clum A."/>
            <person name="Steindorff A."/>
            <person name="Ohm R.A."/>
            <person name="Martin F."/>
            <person name="Silar P."/>
            <person name="Natvig D.O."/>
            <person name="Lalanne C."/>
            <person name="Gautier V."/>
            <person name="Ament-Velasquez S.L."/>
            <person name="Kruys A."/>
            <person name="Hutchinson M.I."/>
            <person name="Powell A.J."/>
            <person name="Barry K."/>
            <person name="Miller A.N."/>
            <person name="Grigoriev I.V."/>
            <person name="Debuchy R."/>
            <person name="Gladieux P."/>
            <person name="Hiltunen Thoren M."/>
            <person name="Johannesson H."/>
        </authorList>
    </citation>
    <scope>NUCLEOTIDE SEQUENCE</scope>
    <source>
        <strain evidence="3">CBS 955.72</strain>
    </source>
</reference>
<keyword evidence="4" id="KW-1185">Reference proteome</keyword>
<proteinExistence type="predicted"/>
<feature type="region of interest" description="Disordered" evidence="1">
    <location>
        <begin position="1"/>
        <end position="20"/>
    </location>
</feature>
<feature type="compositionally biased region" description="Basic and acidic residues" evidence="1">
    <location>
        <begin position="262"/>
        <end position="272"/>
    </location>
</feature>
<dbReference type="EMBL" id="JAUIQD010000020">
    <property type="protein sequence ID" value="KAK3338603.1"/>
    <property type="molecule type" value="Genomic_DNA"/>
</dbReference>
<sequence length="622" mass="69358">MAELSKLVDGGVHKGMSPPYPDEERGTFLIHTPPVIYDDTIVVAATHPTVASGHQKDDGWFLSDFYAFNYLLKGSVADQVWLTAAQPEKLLERHGNFLHGHPSECPRIVLSPELLGSEITPVTIVQPAKMIDKFLDEVRQAAARAKRSNCPLLLMVFCHGIENFELCLDNGTRHKGLSIVRLKEALEPGVRVTLLSTACYSGGWVVDPDFNTTTMAAADAEGQSISWPLSASMGRACGSVFAGAIINTLSGVSTPLLPRDEASAAPETEERLGLQPEDPTEAQTDTYNEFCRTVTTTLGARGISSALLKGFRFSAQNDQWEYTWTRRTAIPLARFRDRWERLPIYPRQVFHDASSIESSHLAGSTHITDQEHARVYGMAEQFYRLCPGDWNAGPNVSLASKFFSFLKGLPDAPSASEIADVIKFRWEACLMADKFVRDHNLRRPNQEICVRCHLREFKYGKQDKFGHKVYDPWYARHMLTWIILRDNGGKMEPAEHQGPDFIRPCQYVSFAIAETYNTPETEEDAIKAAQAYCDYLASYRQFYLDQVIRSSDIQRKGRNWLRSIGRRVRRSPSPSKGSRLSLVDGMSGLGIGGSGDAQSKKLGKAPSLQPLRQQGPADDELL</sequence>
<protein>
    <submittedName>
        <fullName evidence="3">Uncharacterized protein</fullName>
    </submittedName>
</protein>
<evidence type="ECO:0000256" key="1">
    <source>
        <dbReference type="SAM" id="MobiDB-lite"/>
    </source>
</evidence>
<feature type="region of interest" description="Disordered" evidence="1">
    <location>
        <begin position="262"/>
        <end position="283"/>
    </location>
</feature>
<evidence type="ECO:0000313" key="4">
    <source>
        <dbReference type="Proteomes" id="UP001275084"/>
    </source>
</evidence>
<reference evidence="3" key="2">
    <citation type="submission" date="2023-06" db="EMBL/GenBank/DDBJ databases">
        <authorList>
            <consortium name="Lawrence Berkeley National Laboratory"/>
            <person name="Haridas S."/>
            <person name="Hensen N."/>
            <person name="Bonometti L."/>
            <person name="Westerberg I."/>
            <person name="Brannstrom I.O."/>
            <person name="Guillou S."/>
            <person name="Cros-Aarteil S."/>
            <person name="Calhoun S."/>
            <person name="Kuo A."/>
            <person name="Mondo S."/>
            <person name="Pangilinan J."/>
            <person name="Riley R."/>
            <person name="Labutti K."/>
            <person name="Andreopoulos B."/>
            <person name="Lipzen A."/>
            <person name="Chen C."/>
            <person name="Yanf M."/>
            <person name="Daum C."/>
            <person name="Ng V."/>
            <person name="Clum A."/>
            <person name="Steindorff A."/>
            <person name="Ohm R."/>
            <person name="Martin F."/>
            <person name="Silar P."/>
            <person name="Natvig D."/>
            <person name="Lalanne C."/>
            <person name="Gautier V."/>
            <person name="Ament-Velasquez S.L."/>
            <person name="Kruys A."/>
            <person name="Hutchinson M.I."/>
            <person name="Powell A.J."/>
            <person name="Barry K."/>
            <person name="Miller A.N."/>
            <person name="Grigoriev I.V."/>
            <person name="Debuchy R."/>
            <person name="Gladieux P."/>
            <person name="Thoren M.H."/>
            <person name="Johannesson H."/>
        </authorList>
    </citation>
    <scope>NUCLEOTIDE SEQUENCE</scope>
    <source>
        <strain evidence="3">CBS 955.72</strain>
    </source>
</reference>